<accession>A0A4Y9FMA4</accession>
<dbReference type="AlphaFoldDB" id="A0A4Y9FMA4"/>
<evidence type="ECO:0000313" key="1">
    <source>
        <dbReference type="EMBL" id="TFU30365.1"/>
    </source>
</evidence>
<proteinExistence type="predicted"/>
<evidence type="ECO:0000313" key="2">
    <source>
        <dbReference type="Proteomes" id="UP000297747"/>
    </source>
</evidence>
<dbReference type="Proteomes" id="UP000297747">
    <property type="component" value="Unassembled WGS sequence"/>
</dbReference>
<name>A0A4Y9FMA4_STRAI</name>
<protein>
    <submittedName>
        <fullName evidence="1">Uncharacterized protein</fullName>
    </submittedName>
</protein>
<reference evidence="1 2" key="1">
    <citation type="submission" date="2019-03" db="EMBL/GenBank/DDBJ databases">
        <title>Diversity of the mouse oral microbiome.</title>
        <authorList>
            <person name="Joseph S."/>
            <person name="Aduse-Opoku J."/>
            <person name="Curtis M."/>
            <person name="Wade W."/>
            <person name="Hashim A."/>
        </authorList>
    </citation>
    <scope>NUCLEOTIDE SEQUENCE [LARGE SCALE GENOMIC DNA]</scope>
    <source>
        <strain evidence="1 2">HT4</strain>
    </source>
</reference>
<sequence length="199" mass="22035">MKFLEVPLDLLFGSTHTVDKEASFDRELSFWFSSYTKYQSAIEIDEPGIFKGNFENGFPVGVAIDLSVISLSVDITDAHISVNPTISLFGYQLNVKSDIGFDTKNNYSTPEVNFSFGYGETDKWSQDWGIKVSTDVWNGVVGGYGRYTTMTKIDNYSHSVNSIETGFQTLNGIHAIAIVGVFMVPELVLPLISSPAFLK</sequence>
<organism evidence="1 2">
    <name type="scientific">Streptococcus acidominimus</name>
    <dbReference type="NCBI Taxonomy" id="1326"/>
    <lineage>
        <taxon>Bacteria</taxon>
        <taxon>Bacillati</taxon>
        <taxon>Bacillota</taxon>
        <taxon>Bacilli</taxon>
        <taxon>Lactobacillales</taxon>
        <taxon>Streptococcaceae</taxon>
        <taxon>Streptococcus</taxon>
    </lineage>
</organism>
<gene>
    <name evidence="1" type="ORF">E4U01_06310</name>
</gene>
<comment type="caution">
    <text evidence="1">The sequence shown here is derived from an EMBL/GenBank/DDBJ whole genome shotgun (WGS) entry which is preliminary data.</text>
</comment>
<dbReference type="EMBL" id="SPQA01000020">
    <property type="protein sequence ID" value="TFU30365.1"/>
    <property type="molecule type" value="Genomic_DNA"/>
</dbReference>